<sequence>MLATAVRHKVQLSSKCSDVELKYEHGVPSSFVVPSLPIMVLTSSQICSMLFTGVGDGFYSCTTCGKQYKKGNGYTNLLNHLRRNHEDYEQEAQEAARRQNSLNLRLVSQRTRDLYRCHKWLPESFGLVLDGWTSSNRHYVAIFAVLDSATGNTVLISSLRTSQYDLIADTLSQYNKPWSAVKFMGAIPLIECASHRFNLAVKDFLKNEDELITKFHTLMSKLRTIKGRAIRRRVSHL</sequence>
<dbReference type="InParanoid" id="D0N634"/>
<dbReference type="EMBL" id="DS028126">
    <property type="protein sequence ID" value="EEY70525.1"/>
    <property type="molecule type" value="Genomic_DNA"/>
</dbReference>
<evidence type="ECO:0000256" key="3">
    <source>
        <dbReference type="ARBA" id="ARBA00022833"/>
    </source>
</evidence>
<reference evidence="7" key="1">
    <citation type="journal article" date="2009" name="Nature">
        <title>Genome sequence and analysis of the Irish potato famine pathogen Phytophthora infestans.</title>
        <authorList>
            <consortium name="The Broad Institute Genome Sequencing Platform"/>
            <person name="Haas B.J."/>
            <person name="Kamoun S."/>
            <person name="Zody M.C."/>
            <person name="Jiang R.H."/>
            <person name="Handsaker R.E."/>
            <person name="Cano L.M."/>
            <person name="Grabherr M."/>
            <person name="Kodira C.D."/>
            <person name="Raffaele S."/>
            <person name="Torto-Alalibo T."/>
            <person name="Bozkurt T.O."/>
            <person name="Ah-Fong A.M."/>
            <person name="Alvarado L."/>
            <person name="Anderson V.L."/>
            <person name="Armstrong M.R."/>
            <person name="Avrova A."/>
            <person name="Baxter L."/>
            <person name="Beynon J."/>
            <person name="Boevink P.C."/>
            <person name="Bollmann S.R."/>
            <person name="Bos J.I."/>
            <person name="Bulone V."/>
            <person name="Cai G."/>
            <person name="Cakir C."/>
            <person name="Carrington J.C."/>
            <person name="Chawner M."/>
            <person name="Conti L."/>
            <person name="Costanzo S."/>
            <person name="Ewan R."/>
            <person name="Fahlgren N."/>
            <person name="Fischbach M.A."/>
            <person name="Fugelstad J."/>
            <person name="Gilroy E.M."/>
            <person name="Gnerre S."/>
            <person name="Green P.J."/>
            <person name="Grenville-Briggs L.J."/>
            <person name="Griffith J."/>
            <person name="Grunwald N.J."/>
            <person name="Horn K."/>
            <person name="Horner N.R."/>
            <person name="Hu C.H."/>
            <person name="Huitema E."/>
            <person name="Jeong D.H."/>
            <person name="Jones A.M."/>
            <person name="Jones J.D."/>
            <person name="Jones R.W."/>
            <person name="Karlsson E.K."/>
            <person name="Kunjeti S.G."/>
            <person name="Lamour K."/>
            <person name="Liu Z."/>
            <person name="Ma L."/>
            <person name="Maclean D."/>
            <person name="Chibucos M.C."/>
            <person name="McDonald H."/>
            <person name="McWalters J."/>
            <person name="Meijer H.J."/>
            <person name="Morgan W."/>
            <person name="Morris P.F."/>
            <person name="Munro C.A."/>
            <person name="O'Neill K."/>
            <person name="Ospina-Giraldo M."/>
            <person name="Pinzon A."/>
            <person name="Pritchard L."/>
            <person name="Ramsahoye B."/>
            <person name="Ren Q."/>
            <person name="Restrepo S."/>
            <person name="Roy S."/>
            <person name="Sadanandom A."/>
            <person name="Savidor A."/>
            <person name="Schornack S."/>
            <person name="Schwartz D.C."/>
            <person name="Schumann U.D."/>
            <person name="Schwessinger B."/>
            <person name="Seyer L."/>
            <person name="Sharpe T."/>
            <person name="Silvar C."/>
            <person name="Song J."/>
            <person name="Studholme D.J."/>
            <person name="Sykes S."/>
            <person name="Thines M."/>
            <person name="van de Vondervoort P.J."/>
            <person name="Phuntumart V."/>
            <person name="Wawra S."/>
            <person name="Weide R."/>
            <person name="Win J."/>
            <person name="Young C."/>
            <person name="Zhou S."/>
            <person name="Fry W."/>
            <person name="Meyers B.C."/>
            <person name="van West P."/>
            <person name="Ristaino J."/>
            <person name="Govers F."/>
            <person name="Birch P.R."/>
            <person name="Whisson S.C."/>
            <person name="Judelson H.S."/>
            <person name="Nusbaum C."/>
        </authorList>
    </citation>
    <scope>NUCLEOTIDE SEQUENCE [LARGE SCALE GENOMIC DNA]</scope>
    <source>
        <strain evidence="7">T30-4</strain>
    </source>
</reference>
<dbReference type="Pfam" id="PF02892">
    <property type="entry name" value="zf-BED"/>
    <property type="match status" value="1"/>
</dbReference>
<protein>
    <recommendedName>
        <fullName evidence="5">BED-type domain-containing protein</fullName>
    </recommendedName>
</protein>
<dbReference type="PANTHER" id="PTHR40866:SF1">
    <property type="entry name" value="BED-TYPE DOMAIN-CONTAINING PROTEIN"/>
    <property type="match status" value="1"/>
</dbReference>
<dbReference type="eggNOG" id="ENOG502RGEW">
    <property type="taxonomic scope" value="Eukaryota"/>
</dbReference>
<dbReference type="AlphaFoldDB" id="D0N634"/>
<evidence type="ECO:0000313" key="6">
    <source>
        <dbReference type="EMBL" id="EEY70525.1"/>
    </source>
</evidence>
<evidence type="ECO:0000256" key="2">
    <source>
        <dbReference type="ARBA" id="ARBA00022771"/>
    </source>
</evidence>
<dbReference type="GeneID" id="9472146"/>
<evidence type="ECO:0000259" key="5">
    <source>
        <dbReference type="Pfam" id="PF02892"/>
    </source>
</evidence>
<feature type="coiled-coil region" evidence="4">
    <location>
        <begin position="78"/>
        <end position="105"/>
    </location>
</feature>
<evidence type="ECO:0000313" key="7">
    <source>
        <dbReference type="Proteomes" id="UP000006643"/>
    </source>
</evidence>
<proteinExistence type="predicted"/>
<name>D0N634_PHYIT</name>
<dbReference type="GO" id="GO:0003677">
    <property type="term" value="F:DNA binding"/>
    <property type="evidence" value="ECO:0007669"/>
    <property type="project" value="InterPro"/>
</dbReference>
<dbReference type="InterPro" id="IPR036236">
    <property type="entry name" value="Znf_C2H2_sf"/>
</dbReference>
<dbReference type="SUPFAM" id="SSF57667">
    <property type="entry name" value="beta-beta-alpha zinc fingers"/>
    <property type="match status" value="1"/>
</dbReference>
<dbReference type="PANTHER" id="PTHR40866">
    <property type="entry name" value="BED-TYPE DOMAIN-CONTAINING PROTEIN"/>
    <property type="match status" value="1"/>
</dbReference>
<evidence type="ECO:0000256" key="1">
    <source>
        <dbReference type="ARBA" id="ARBA00022723"/>
    </source>
</evidence>
<dbReference type="Proteomes" id="UP000006643">
    <property type="component" value="Unassembled WGS sequence"/>
</dbReference>
<keyword evidence="2" id="KW-0863">Zinc-finger</keyword>
<dbReference type="VEuPathDB" id="FungiDB:PITG_23307"/>
<accession>D0N634</accession>
<keyword evidence="1" id="KW-0479">Metal-binding</keyword>
<dbReference type="RefSeq" id="XP_002998179.1">
    <property type="nucleotide sequence ID" value="XM_002998133.1"/>
</dbReference>
<keyword evidence="4" id="KW-0175">Coiled coil</keyword>
<dbReference type="KEGG" id="pif:PITG_23307"/>
<keyword evidence="3" id="KW-0862">Zinc</keyword>
<keyword evidence="7" id="KW-1185">Reference proteome</keyword>
<dbReference type="HOGENOM" id="CLU_1172655_0_0_1"/>
<dbReference type="OMA" id="FHTLMSK"/>
<evidence type="ECO:0000256" key="4">
    <source>
        <dbReference type="SAM" id="Coils"/>
    </source>
</evidence>
<dbReference type="GO" id="GO:0008270">
    <property type="term" value="F:zinc ion binding"/>
    <property type="evidence" value="ECO:0007669"/>
    <property type="project" value="UniProtKB-KW"/>
</dbReference>
<dbReference type="OrthoDB" id="103481at2759"/>
<gene>
    <name evidence="6" type="ORF">PITG_23307</name>
</gene>
<dbReference type="InterPro" id="IPR003656">
    <property type="entry name" value="Znf_BED"/>
</dbReference>
<feature type="domain" description="BED-type" evidence="5">
    <location>
        <begin position="56"/>
        <end position="85"/>
    </location>
</feature>
<organism evidence="6 7">
    <name type="scientific">Phytophthora infestans (strain T30-4)</name>
    <name type="common">Potato late blight agent</name>
    <dbReference type="NCBI Taxonomy" id="403677"/>
    <lineage>
        <taxon>Eukaryota</taxon>
        <taxon>Sar</taxon>
        <taxon>Stramenopiles</taxon>
        <taxon>Oomycota</taxon>
        <taxon>Peronosporomycetes</taxon>
        <taxon>Peronosporales</taxon>
        <taxon>Peronosporaceae</taxon>
        <taxon>Phytophthora</taxon>
    </lineage>
</organism>